<dbReference type="InterPro" id="IPR045270">
    <property type="entry name" value="STKc_AGC"/>
</dbReference>
<evidence type="ECO:0000313" key="12">
    <source>
        <dbReference type="Proteomes" id="UP001295684"/>
    </source>
</evidence>
<evidence type="ECO:0000256" key="6">
    <source>
        <dbReference type="ARBA" id="ARBA00022840"/>
    </source>
</evidence>
<dbReference type="PROSITE" id="PS51285">
    <property type="entry name" value="AGC_KINASE_CTER"/>
    <property type="match status" value="1"/>
</dbReference>
<gene>
    <name evidence="11" type="ORF">ECRASSUSDP1_LOCUS11285</name>
</gene>
<protein>
    <submittedName>
        <fullName evidence="11">Uncharacterized protein</fullName>
    </submittedName>
</protein>
<proteinExistence type="inferred from homology"/>
<comment type="caution">
    <text evidence="11">The sequence shown here is derived from an EMBL/GenBank/DDBJ whole genome shotgun (WGS) entry which is preliminary data.</text>
</comment>
<keyword evidence="3" id="KW-0808">Transferase</keyword>
<dbReference type="SUPFAM" id="SSF56112">
    <property type="entry name" value="Protein kinase-like (PK-like)"/>
    <property type="match status" value="1"/>
</dbReference>
<keyword evidence="1 8" id="KW-0723">Serine/threonine-protein kinase</keyword>
<dbReference type="InterPro" id="IPR008271">
    <property type="entry name" value="Ser/Thr_kinase_AS"/>
</dbReference>
<evidence type="ECO:0000259" key="9">
    <source>
        <dbReference type="PROSITE" id="PS50011"/>
    </source>
</evidence>
<dbReference type="FunFam" id="3.30.200.20:FF:000042">
    <property type="entry name" value="Aurora kinase A"/>
    <property type="match status" value="1"/>
</dbReference>
<dbReference type="FunFam" id="1.10.510.10:FF:000008">
    <property type="entry name" value="Non-specific serine/threonine protein kinase"/>
    <property type="match status" value="1"/>
</dbReference>
<sequence length="429" mass="49584">MGNKCCLHLKQGYEEQKDSHTEDQGGSEDYSLKSVIESSDTTYSNQFQNRVNDSEKYSFEEETKSSAFTESDRKLWAKQRSTDPGDEEFFSTSINLIDFNIISLVGKGSFSKVYLVQKKDNGRYYAMKELKKVSLINERKKKRVLTEKNIFLKFNNPFIVKMYYSFQTVDKIYFILDFVNGGELYSHMVKEVRFSELKAKFYAAEIVIALKTLHEAGIIYRDLKPNNILLDSQGHIKLIDFGLSKFLEPNIEPTTSIVGTPNYIAPEILQKKKHTSMIDWWSFGVMVFEMITGNLPFLDHTCHSHKDIYRNILTKKINFSRKFSREAKDFVVKLLHRDPSKRLGAKGTKEIMDHVFFSEVDWVKIAIKGYVAPFVPETNGETDLANISQCYLDQKGLEESGDIRMTDAEKEDRYLEELSYNHSKASVDS</sequence>
<dbReference type="PANTHER" id="PTHR24351">
    <property type="entry name" value="RIBOSOMAL PROTEIN S6 KINASE"/>
    <property type="match status" value="1"/>
</dbReference>
<dbReference type="CDD" id="cd05123">
    <property type="entry name" value="STKc_AGC"/>
    <property type="match status" value="1"/>
</dbReference>
<evidence type="ECO:0000256" key="1">
    <source>
        <dbReference type="ARBA" id="ARBA00022527"/>
    </source>
</evidence>
<feature type="domain" description="AGC-kinase C-terminal" evidence="10">
    <location>
        <begin position="358"/>
        <end position="429"/>
    </location>
</feature>
<accession>A0AAD1URP0</accession>
<keyword evidence="5" id="KW-0418">Kinase</keyword>
<feature type="domain" description="Protein kinase" evidence="9">
    <location>
        <begin position="99"/>
        <end position="357"/>
    </location>
</feature>
<dbReference type="PROSITE" id="PS00108">
    <property type="entry name" value="PROTEIN_KINASE_ST"/>
    <property type="match status" value="1"/>
</dbReference>
<feature type="binding site" evidence="7">
    <location>
        <position position="128"/>
    </location>
    <ligand>
        <name>ATP</name>
        <dbReference type="ChEBI" id="CHEBI:30616"/>
    </ligand>
</feature>
<keyword evidence="2" id="KW-0597">Phosphoprotein</keyword>
<dbReference type="Gene3D" id="1.10.510.10">
    <property type="entry name" value="Transferase(Phosphotransferase) domain 1"/>
    <property type="match status" value="1"/>
</dbReference>
<dbReference type="InterPro" id="IPR017441">
    <property type="entry name" value="Protein_kinase_ATP_BS"/>
</dbReference>
<dbReference type="Pfam" id="PF00069">
    <property type="entry name" value="Pkinase"/>
    <property type="match status" value="1"/>
</dbReference>
<dbReference type="GO" id="GO:0004674">
    <property type="term" value="F:protein serine/threonine kinase activity"/>
    <property type="evidence" value="ECO:0007669"/>
    <property type="project" value="UniProtKB-KW"/>
</dbReference>
<evidence type="ECO:0000256" key="7">
    <source>
        <dbReference type="PROSITE-ProRule" id="PRU10141"/>
    </source>
</evidence>
<dbReference type="Proteomes" id="UP001295684">
    <property type="component" value="Unassembled WGS sequence"/>
</dbReference>
<evidence type="ECO:0000256" key="4">
    <source>
        <dbReference type="ARBA" id="ARBA00022741"/>
    </source>
</evidence>
<keyword evidence="6 7" id="KW-0067">ATP-binding</keyword>
<dbReference type="GO" id="GO:0005524">
    <property type="term" value="F:ATP binding"/>
    <property type="evidence" value="ECO:0007669"/>
    <property type="project" value="UniProtKB-UniRule"/>
</dbReference>
<reference evidence="11" key="1">
    <citation type="submission" date="2023-07" db="EMBL/GenBank/DDBJ databases">
        <authorList>
            <consortium name="AG Swart"/>
            <person name="Singh M."/>
            <person name="Singh A."/>
            <person name="Seah K."/>
            <person name="Emmerich C."/>
        </authorList>
    </citation>
    <scope>NUCLEOTIDE SEQUENCE</scope>
    <source>
        <strain evidence="11">DP1</strain>
    </source>
</reference>
<evidence type="ECO:0000259" key="10">
    <source>
        <dbReference type="PROSITE" id="PS51285"/>
    </source>
</evidence>
<dbReference type="PROSITE" id="PS50011">
    <property type="entry name" value="PROTEIN_KINASE_DOM"/>
    <property type="match status" value="1"/>
</dbReference>
<evidence type="ECO:0000256" key="8">
    <source>
        <dbReference type="RuleBase" id="RU000304"/>
    </source>
</evidence>
<dbReference type="InterPro" id="IPR000719">
    <property type="entry name" value="Prot_kinase_dom"/>
</dbReference>
<name>A0AAD1URP0_EUPCR</name>
<evidence type="ECO:0000256" key="3">
    <source>
        <dbReference type="ARBA" id="ARBA00022679"/>
    </source>
</evidence>
<dbReference type="Gene3D" id="3.30.200.20">
    <property type="entry name" value="Phosphorylase Kinase, domain 1"/>
    <property type="match status" value="1"/>
</dbReference>
<keyword evidence="4 7" id="KW-0547">Nucleotide-binding</keyword>
<dbReference type="EMBL" id="CAMPGE010011139">
    <property type="protein sequence ID" value="CAI2369979.1"/>
    <property type="molecule type" value="Genomic_DNA"/>
</dbReference>
<dbReference type="InterPro" id="IPR000961">
    <property type="entry name" value="AGC-kinase_C"/>
</dbReference>
<dbReference type="SMART" id="SM00220">
    <property type="entry name" value="S_TKc"/>
    <property type="match status" value="1"/>
</dbReference>
<evidence type="ECO:0000313" key="11">
    <source>
        <dbReference type="EMBL" id="CAI2369979.1"/>
    </source>
</evidence>
<dbReference type="AlphaFoldDB" id="A0AAD1URP0"/>
<comment type="similarity">
    <text evidence="8">Belongs to the protein kinase superfamily.</text>
</comment>
<organism evidence="11 12">
    <name type="scientific">Euplotes crassus</name>
    <dbReference type="NCBI Taxonomy" id="5936"/>
    <lineage>
        <taxon>Eukaryota</taxon>
        <taxon>Sar</taxon>
        <taxon>Alveolata</taxon>
        <taxon>Ciliophora</taxon>
        <taxon>Intramacronucleata</taxon>
        <taxon>Spirotrichea</taxon>
        <taxon>Hypotrichia</taxon>
        <taxon>Euplotida</taxon>
        <taxon>Euplotidae</taxon>
        <taxon>Moneuplotes</taxon>
    </lineage>
</organism>
<dbReference type="InterPro" id="IPR011009">
    <property type="entry name" value="Kinase-like_dom_sf"/>
</dbReference>
<dbReference type="PROSITE" id="PS00107">
    <property type="entry name" value="PROTEIN_KINASE_ATP"/>
    <property type="match status" value="1"/>
</dbReference>
<evidence type="ECO:0000256" key="2">
    <source>
        <dbReference type="ARBA" id="ARBA00022553"/>
    </source>
</evidence>
<keyword evidence="12" id="KW-1185">Reference proteome</keyword>
<evidence type="ECO:0000256" key="5">
    <source>
        <dbReference type="ARBA" id="ARBA00022777"/>
    </source>
</evidence>